<dbReference type="EMBL" id="MU273567">
    <property type="protein sequence ID" value="KAI0031786.1"/>
    <property type="molecule type" value="Genomic_DNA"/>
</dbReference>
<dbReference type="Proteomes" id="UP000814128">
    <property type="component" value="Unassembled WGS sequence"/>
</dbReference>
<organism evidence="1 2">
    <name type="scientific">Vararia minispora EC-137</name>
    <dbReference type="NCBI Taxonomy" id="1314806"/>
    <lineage>
        <taxon>Eukaryota</taxon>
        <taxon>Fungi</taxon>
        <taxon>Dikarya</taxon>
        <taxon>Basidiomycota</taxon>
        <taxon>Agaricomycotina</taxon>
        <taxon>Agaricomycetes</taxon>
        <taxon>Russulales</taxon>
        <taxon>Lachnocladiaceae</taxon>
        <taxon>Vararia</taxon>
    </lineage>
</organism>
<reference evidence="1" key="2">
    <citation type="journal article" date="2022" name="New Phytol.">
        <title>Evolutionary transition to the ectomycorrhizal habit in the genomes of a hyperdiverse lineage of mushroom-forming fungi.</title>
        <authorList>
            <person name="Looney B."/>
            <person name="Miyauchi S."/>
            <person name="Morin E."/>
            <person name="Drula E."/>
            <person name="Courty P.E."/>
            <person name="Kohler A."/>
            <person name="Kuo A."/>
            <person name="LaButti K."/>
            <person name="Pangilinan J."/>
            <person name="Lipzen A."/>
            <person name="Riley R."/>
            <person name="Andreopoulos W."/>
            <person name="He G."/>
            <person name="Johnson J."/>
            <person name="Nolan M."/>
            <person name="Tritt A."/>
            <person name="Barry K.W."/>
            <person name="Grigoriev I.V."/>
            <person name="Nagy L.G."/>
            <person name="Hibbett D."/>
            <person name="Henrissat B."/>
            <person name="Matheny P.B."/>
            <person name="Labbe J."/>
            <person name="Martin F.M."/>
        </authorList>
    </citation>
    <scope>NUCLEOTIDE SEQUENCE</scope>
    <source>
        <strain evidence="1">EC-137</strain>
    </source>
</reference>
<evidence type="ECO:0000313" key="1">
    <source>
        <dbReference type="EMBL" id="KAI0031786.1"/>
    </source>
</evidence>
<reference evidence="1" key="1">
    <citation type="submission" date="2021-02" db="EMBL/GenBank/DDBJ databases">
        <authorList>
            <consortium name="DOE Joint Genome Institute"/>
            <person name="Ahrendt S."/>
            <person name="Looney B.P."/>
            <person name="Miyauchi S."/>
            <person name="Morin E."/>
            <person name="Drula E."/>
            <person name="Courty P.E."/>
            <person name="Chicoki N."/>
            <person name="Fauchery L."/>
            <person name="Kohler A."/>
            <person name="Kuo A."/>
            <person name="Labutti K."/>
            <person name="Pangilinan J."/>
            <person name="Lipzen A."/>
            <person name="Riley R."/>
            <person name="Andreopoulos W."/>
            <person name="He G."/>
            <person name="Johnson J."/>
            <person name="Barry K.W."/>
            <person name="Grigoriev I.V."/>
            <person name="Nagy L."/>
            <person name="Hibbett D."/>
            <person name="Henrissat B."/>
            <person name="Matheny P.B."/>
            <person name="Labbe J."/>
            <person name="Martin F."/>
        </authorList>
    </citation>
    <scope>NUCLEOTIDE SEQUENCE</scope>
    <source>
        <strain evidence="1">EC-137</strain>
    </source>
</reference>
<accession>A0ACB8QKA5</accession>
<name>A0ACB8QKA5_9AGAM</name>
<gene>
    <name evidence="1" type="ORF">K488DRAFT_24058</name>
</gene>
<feature type="non-terminal residue" evidence="1">
    <location>
        <position position="1"/>
    </location>
</feature>
<proteinExistence type="predicted"/>
<comment type="caution">
    <text evidence="1">The sequence shown here is derived from an EMBL/GenBank/DDBJ whole genome shotgun (WGS) entry which is preliminary data.</text>
</comment>
<feature type="non-terminal residue" evidence="1">
    <location>
        <position position="184"/>
    </location>
</feature>
<protein>
    <submittedName>
        <fullName evidence="1">Uncharacterized protein</fullName>
    </submittedName>
</protein>
<keyword evidence="2" id="KW-1185">Reference proteome</keyword>
<evidence type="ECO:0000313" key="2">
    <source>
        <dbReference type="Proteomes" id="UP000814128"/>
    </source>
</evidence>
<sequence length="184" mass="20392">SSPVIRSAMWYSADFRLAAALIIIQPSTGKVVVVNDRDTGYWFVPRGRKDIGETVEMAALREGYEESGYRAVFLPLYQPTGAPLPPGTQDDGLRTGEPLFMKIIGQPTIVDRNTRSTYRRGDEYVCYYFVGQIPADAVREANTGMPDEASYVGELLDLDDAVARLTDPAEKDAVVVAYSLWEET</sequence>